<sequence>MIKTFRDIKVWQKAHELVIKIYKITIKFPVEEKYSLANQMRRAVVSVASNIVEGFKRKSLKDRLHFYNIADGSLEELKYQLLVSQDLKYITEEIYRETINLAEEVSKMLNSWIKTQK</sequence>
<dbReference type="AlphaFoldDB" id="A0A2M7UVF8"/>
<dbReference type="Pfam" id="PF05635">
    <property type="entry name" value="23S_rRNA_IVP"/>
    <property type="match status" value="1"/>
</dbReference>
<dbReference type="SUPFAM" id="SSF158446">
    <property type="entry name" value="IVS-encoded protein-like"/>
    <property type="match status" value="1"/>
</dbReference>
<dbReference type="PANTHER" id="PTHR38471">
    <property type="entry name" value="FOUR HELIX BUNDLE PROTEIN"/>
    <property type="match status" value="1"/>
</dbReference>
<protein>
    <submittedName>
        <fullName evidence="1">Four helix bundle protein</fullName>
    </submittedName>
</protein>
<accession>A0A2M7UVF8</accession>
<reference evidence="2" key="1">
    <citation type="submission" date="2017-09" db="EMBL/GenBank/DDBJ databases">
        <title>Depth-based differentiation of microbial function through sediment-hosted aquifers and enrichment of novel symbionts in the deep terrestrial subsurface.</title>
        <authorList>
            <person name="Probst A.J."/>
            <person name="Ladd B."/>
            <person name="Jarett J.K."/>
            <person name="Geller-Mcgrath D.E."/>
            <person name="Sieber C.M.K."/>
            <person name="Emerson J.B."/>
            <person name="Anantharaman K."/>
            <person name="Thomas B.C."/>
            <person name="Malmstrom R."/>
            <person name="Stieglmeier M."/>
            <person name="Klingl A."/>
            <person name="Woyke T."/>
            <person name="Ryan C.M."/>
            <person name="Banfield J.F."/>
        </authorList>
    </citation>
    <scope>NUCLEOTIDE SEQUENCE [LARGE SCALE GENOMIC DNA]</scope>
</reference>
<gene>
    <name evidence="1" type="ORF">COX91_02805</name>
</gene>
<organism evidence="1 2">
    <name type="scientific">Candidatus Nealsonbacteria bacterium CG_4_10_14_0_2_um_filter_39_15</name>
    <dbReference type="NCBI Taxonomy" id="1974681"/>
    <lineage>
        <taxon>Bacteria</taxon>
        <taxon>Candidatus Nealsoniibacteriota</taxon>
    </lineage>
</organism>
<dbReference type="InterPro" id="IPR012657">
    <property type="entry name" value="23S_rRNA-intervening_sequence"/>
</dbReference>
<name>A0A2M7UVF8_9BACT</name>
<dbReference type="InterPro" id="IPR036583">
    <property type="entry name" value="23S_rRNA_IVS_sf"/>
</dbReference>
<dbReference type="Gene3D" id="1.20.1440.60">
    <property type="entry name" value="23S rRNA-intervening sequence"/>
    <property type="match status" value="1"/>
</dbReference>
<evidence type="ECO:0000313" key="1">
    <source>
        <dbReference type="EMBL" id="PIZ87953.1"/>
    </source>
</evidence>
<dbReference type="NCBIfam" id="TIGR02436">
    <property type="entry name" value="four helix bundle protein"/>
    <property type="match status" value="1"/>
</dbReference>
<dbReference type="PANTHER" id="PTHR38471:SF2">
    <property type="entry name" value="FOUR HELIX BUNDLE PROTEIN"/>
    <property type="match status" value="1"/>
</dbReference>
<comment type="caution">
    <text evidence="1">The sequence shown here is derived from an EMBL/GenBank/DDBJ whole genome shotgun (WGS) entry which is preliminary data.</text>
</comment>
<evidence type="ECO:0000313" key="2">
    <source>
        <dbReference type="Proteomes" id="UP000230081"/>
    </source>
</evidence>
<dbReference type="EMBL" id="PFPA01000069">
    <property type="protein sequence ID" value="PIZ87953.1"/>
    <property type="molecule type" value="Genomic_DNA"/>
</dbReference>
<dbReference type="CDD" id="cd16377">
    <property type="entry name" value="23S_rRNA_IVP_like"/>
    <property type="match status" value="1"/>
</dbReference>
<proteinExistence type="predicted"/>
<dbReference type="Proteomes" id="UP000230081">
    <property type="component" value="Unassembled WGS sequence"/>
</dbReference>